<evidence type="ECO:0000256" key="3">
    <source>
        <dbReference type="ARBA" id="ARBA00022833"/>
    </source>
</evidence>
<feature type="compositionally biased region" description="Basic and acidic residues" evidence="4">
    <location>
        <begin position="593"/>
        <end position="602"/>
    </location>
</feature>
<feature type="compositionally biased region" description="Basic residues" evidence="4">
    <location>
        <begin position="603"/>
        <end position="613"/>
    </location>
</feature>
<proteinExistence type="predicted"/>
<protein>
    <recommendedName>
        <fullName evidence="5">MYND-type domain-containing protein</fullName>
    </recommendedName>
</protein>
<feature type="region of interest" description="Disordered" evidence="4">
    <location>
        <begin position="593"/>
        <end position="613"/>
    </location>
</feature>
<dbReference type="InterPro" id="IPR002893">
    <property type="entry name" value="Znf_MYND"/>
</dbReference>
<sequence length="613" mass="69949">MFEISSYCEALKCDLKTLNYEEIQNRIIAYFEAKLQQQHVCVHEMKAPEGSNGQSALSRCARCKGVYYRTAEGQKSNWKVHKLTCKVPNPLLVAGYSIPMTWQKMKDQLVRMVFDENFGMLLRHLRNMWDKFEGDTALEGDIHGTCRNLIFLRESTRTKIMFESMWSAPGVADYFCFNEDLVYSYLRRQRVIFPLGLPSPEAVKVLMNNAPEMKALAEKLQEEEIAEQVRDDECKRMKFCHFHYTLLMACAVEGTFSLNFAMDGCGQLRSGAVAEAAMKRCIEIWLDEHARLSCGDALAPAYSFAITYIKARRDQAGPEEIAPLCPCDKVLMACLQEILESGSALLSAAAIIKMLSEMPGNPWAALSIRRRAEVAILLAESIACSEGDLNVQSERDGKAMNVYDLKLHVILDKVCSVDNASDRLAVWRAAAYGSNWCPLGRLDTGRAFFHYMLIIWDIPVLLPTDRVVYKSEEDFRDKYDCLDQYQRLDAEILELSVCDAILNWALAPWPRSFNTENQIATDKLESYRKAMEPERFESFARIYDRSSATSNGGRKKYRAKPLPEIIPQKSAEQIRLENIRAEEIAAMLIEEEAREKQQEQAKPKKKKGKKLRD</sequence>
<dbReference type="Pfam" id="PF01753">
    <property type="entry name" value="zf-MYND"/>
    <property type="match status" value="1"/>
</dbReference>
<evidence type="ECO:0000256" key="1">
    <source>
        <dbReference type="ARBA" id="ARBA00022723"/>
    </source>
</evidence>
<feature type="domain" description="MYND-type" evidence="5">
    <location>
        <begin position="54"/>
        <end position="85"/>
    </location>
</feature>
<evidence type="ECO:0000313" key="6">
    <source>
        <dbReference type="EMBL" id="ADD95716.1"/>
    </source>
</evidence>
<organism evidence="6">
    <name type="scientific">uncultured organism MedDCM-OCT-S04-C12</name>
    <dbReference type="NCBI Taxonomy" id="743608"/>
    <lineage>
        <taxon>unclassified sequences</taxon>
        <taxon>environmental samples</taxon>
    </lineage>
</organism>
<reference evidence="6" key="1">
    <citation type="journal article" date="2010" name="ISME J.">
        <title>Metagenome of the Mediterranean deep chlorophyll maximum studied by direct and fosmid library 454 pyrosequencing.</title>
        <authorList>
            <person name="Ghai R."/>
            <person name="Martin-Cuadrado A.B."/>
            <person name="Molto A.G."/>
            <person name="Heredia I.G."/>
            <person name="Cabrera R."/>
            <person name="Martin J."/>
            <person name="Verdu M."/>
            <person name="Deschamps P."/>
            <person name="Moreira D."/>
            <person name="Lopez-Garcia P."/>
            <person name="Mira A."/>
            <person name="Rodriguez-Valera F."/>
        </authorList>
    </citation>
    <scope>NUCLEOTIDE SEQUENCE</scope>
</reference>
<evidence type="ECO:0000256" key="4">
    <source>
        <dbReference type="SAM" id="MobiDB-lite"/>
    </source>
</evidence>
<dbReference type="SUPFAM" id="SSF144232">
    <property type="entry name" value="HIT/MYND zinc finger-like"/>
    <property type="match status" value="1"/>
</dbReference>
<dbReference type="GO" id="GO:0008270">
    <property type="term" value="F:zinc ion binding"/>
    <property type="evidence" value="ECO:0007669"/>
    <property type="project" value="UniProtKB-KW"/>
</dbReference>
<accession>D6PJ15</accession>
<keyword evidence="3" id="KW-0862">Zinc</keyword>
<dbReference type="EMBL" id="GU943087">
    <property type="protein sequence ID" value="ADD95716.1"/>
    <property type="molecule type" value="Genomic_DNA"/>
</dbReference>
<dbReference type="Gene3D" id="6.10.140.2220">
    <property type="match status" value="1"/>
</dbReference>
<evidence type="ECO:0000256" key="2">
    <source>
        <dbReference type="ARBA" id="ARBA00022771"/>
    </source>
</evidence>
<dbReference type="AlphaFoldDB" id="D6PJ15"/>
<evidence type="ECO:0000259" key="5">
    <source>
        <dbReference type="Pfam" id="PF01753"/>
    </source>
</evidence>
<keyword evidence="2" id="KW-0863">Zinc-finger</keyword>
<name>D6PJ15_9ZZZZ</name>
<keyword evidence="1" id="KW-0479">Metal-binding</keyword>